<gene>
    <name evidence="1" type="ORF">EYH45_04335</name>
</gene>
<sequence>MVDVENMSPMEFVEYFKKINQPHFEQHYRYGSEWIKTADKGAIISWLRQGTWNEWAAAAVVARLVKDYAEYVDPEFYPIFARQVSDEARHWVLRHRLLRKFGGSMDNFKPMDEWIQVFELPLKLALQKPEFFQLRFTSVLQVVEWTSVSHHRGVEEGAGDKYPEIKAVFRELLDDELFHWSIAERTWLKLCNTPEARRDVLEITQKYTLPTIDAARRKRVELSRQHAI</sequence>
<name>A0A833EA09_CALS0</name>
<comment type="caution">
    <text evidence="1">The sequence shown here is derived from an EMBL/GenBank/DDBJ whole genome shotgun (WGS) entry which is preliminary data.</text>
</comment>
<accession>A0A833EA09</accession>
<dbReference type="AlphaFoldDB" id="A0A833EA09"/>
<dbReference type="SUPFAM" id="SSF47240">
    <property type="entry name" value="Ferritin-like"/>
    <property type="match status" value="1"/>
</dbReference>
<dbReference type="EMBL" id="DQVM01000082">
    <property type="protein sequence ID" value="HIQ29774.1"/>
    <property type="molecule type" value="Genomic_DNA"/>
</dbReference>
<reference evidence="1" key="1">
    <citation type="journal article" date="2020" name="ISME J.">
        <title>Gammaproteobacteria mediating utilization of methyl-, sulfur- and petroleum organic compounds in deep ocean hydrothermal plumes.</title>
        <authorList>
            <person name="Zhou Z."/>
            <person name="Liu Y."/>
            <person name="Pan J."/>
            <person name="Cron B.R."/>
            <person name="Toner B.M."/>
            <person name="Anantharaman K."/>
            <person name="Breier J.A."/>
            <person name="Dick G.J."/>
            <person name="Li M."/>
        </authorList>
    </citation>
    <scope>NUCLEOTIDE SEQUENCE</scope>
    <source>
        <strain evidence="1">SZUA-1515</strain>
    </source>
</reference>
<dbReference type="InterPro" id="IPR009078">
    <property type="entry name" value="Ferritin-like_SF"/>
</dbReference>
<organism evidence="1 2">
    <name type="scientific">Caldiarchaeum subterraneum</name>
    <dbReference type="NCBI Taxonomy" id="311458"/>
    <lineage>
        <taxon>Archaea</taxon>
        <taxon>Nitrososphaerota</taxon>
        <taxon>Candidatus Caldarchaeales</taxon>
        <taxon>Candidatus Caldarchaeaceae</taxon>
        <taxon>Candidatus Caldarchaeum</taxon>
    </lineage>
</organism>
<dbReference type="Proteomes" id="UP000608579">
    <property type="component" value="Unassembled WGS sequence"/>
</dbReference>
<evidence type="ECO:0000313" key="1">
    <source>
        <dbReference type="EMBL" id="HIQ29774.1"/>
    </source>
</evidence>
<evidence type="ECO:0000313" key="2">
    <source>
        <dbReference type="Proteomes" id="UP000608579"/>
    </source>
</evidence>
<evidence type="ECO:0008006" key="3">
    <source>
        <dbReference type="Google" id="ProtNLM"/>
    </source>
</evidence>
<protein>
    <recommendedName>
        <fullName evidence="3">Ferritin-like domain-containing protein</fullName>
    </recommendedName>
</protein>
<proteinExistence type="predicted"/>